<proteinExistence type="predicted"/>
<evidence type="ECO:0000313" key="3">
    <source>
        <dbReference type="Proteomes" id="UP001320768"/>
    </source>
</evidence>
<evidence type="ECO:0000313" key="2">
    <source>
        <dbReference type="EMBL" id="MCP8352445.1"/>
    </source>
</evidence>
<dbReference type="Gene3D" id="2.40.160.50">
    <property type="entry name" value="membrane protein fhac: a member of the omp85/tpsb transporter family"/>
    <property type="match status" value="1"/>
</dbReference>
<dbReference type="Gene3D" id="3.10.20.310">
    <property type="entry name" value="membrane protein fhac"/>
    <property type="match status" value="2"/>
</dbReference>
<name>A0ABT1L5I4_9GAMM</name>
<feature type="domain" description="TamA POTRA" evidence="1">
    <location>
        <begin position="20"/>
        <end position="89"/>
    </location>
</feature>
<reference evidence="2 3" key="1">
    <citation type="journal article" date="2022" name="Nat. Microbiol.">
        <title>The microbiome of a bacterivorous marine choanoflagellate contains a resource-demanding obligate bacterial associate.</title>
        <authorList>
            <person name="Needham D.M."/>
            <person name="Poirier C."/>
            <person name="Bachy C."/>
            <person name="George E.E."/>
            <person name="Wilken S."/>
            <person name="Yung C.C.M."/>
            <person name="Limardo A.J."/>
            <person name="Morando M."/>
            <person name="Sudek L."/>
            <person name="Malmstrom R.R."/>
            <person name="Keeling P.J."/>
            <person name="Santoro A.E."/>
            <person name="Worden A.Z."/>
        </authorList>
    </citation>
    <scope>NUCLEOTIDE SEQUENCE [LARGE SCALE GENOMIC DNA]</scope>
    <source>
        <strain evidence="2 3">Comchoano-2</strain>
    </source>
</reference>
<dbReference type="Proteomes" id="UP001320768">
    <property type="component" value="Unassembled WGS sequence"/>
</dbReference>
<organism evidence="2 3">
    <name type="scientific">Candidatus Synchoanobacter obligatus</name>
    <dbReference type="NCBI Taxonomy" id="2919597"/>
    <lineage>
        <taxon>Bacteria</taxon>
        <taxon>Pseudomonadati</taxon>
        <taxon>Pseudomonadota</taxon>
        <taxon>Gammaproteobacteria</taxon>
        <taxon>Candidatus Comchoanobacterales</taxon>
        <taxon>Candidatus Comchoanobacteraceae</taxon>
        <taxon>Candidatus Synchoanobacter</taxon>
    </lineage>
</organism>
<sequence>MLRYIIHILLLTFYYASANFSISGAPKHIQNNVEKRLQYKMRQLNNLSITEQLTDQIEHEVTEATKPFGYFRPSTSVTTDETGDISIKIDLNSQAYFHQISTLYPTETADASLKLQIQHTVANYRFTPFTLNDLNTLTNHIKATAVTNGYTSALVSREHASYDPITNQVNITFRITPNKINTYGKIITENMAHAKCLKRYHNIQEGEKFNDGKRREFQKNMLNSGLFRYANISTVSRKFQPDIKDIIVEYLYNKPVQLFFGVGIESNLDNDKFSPNAQLNIRLNNLGGCGIYLNSLIKSSSNNSQIASELIIPSPSGPNDFSSIGFNFNSDLTKDEDNSKLWQVSAMMQRQLFALEHQLSGNITIEESTLNDNRTYITQLAYPEYNINGRLNKKSYFIQLQSSFKGGLESLGSDLNFFQGFLDFNSQFNFKRLILRSQLSVGKIWTSSFSLYPLSMQYTLGGPDSNRGMERHQIDEGNSLILNRNSIQVQTLKSLYVGLFLDAGSCINDENATHNSFHPSNGLLFSYITGLGNFELSIGREADSQTWIFHISAEPGEDLL</sequence>
<evidence type="ECO:0000259" key="1">
    <source>
        <dbReference type="Pfam" id="PF17243"/>
    </source>
</evidence>
<dbReference type="EMBL" id="JAKUDN010000002">
    <property type="protein sequence ID" value="MCP8352445.1"/>
    <property type="molecule type" value="Genomic_DNA"/>
</dbReference>
<dbReference type="InterPro" id="IPR035243">
    <property type="entry name" value="TamA_POTRA_Dom_1"/>
</dbReference>
<dbReference type="Pfam" id="PF17243">
    <property type="entry name" value="POTRA_TamA_1"/>
    <property type="match status" value="1"/>
</dbReference>
<dbReference type="RefSeq" id="WP_258569550.1">
    <property type="nucleotide sequence ID" value="NZ_JAKUDN010000002.1"/>
</dbReference>
<comment type="caution">
    <text evidence="2">The sequence shown here is derived from an EMBL/GenBank/DDBJ whole genome shotgun (WGS) entry which is preliminary data.</text>
</comment>
<accession>A0ABT1L5I4</accession>
<gene>
    <name evidence="2" type="ORF">MKS91_03965</name>
</gene>
<protein>
    <recommendedName>
        <fullName evidence="1">TamA POTRA domain-containing protein</fullName>
    </recommendedName>
</protein>
<keyword evidence="3" id="KW-1185">Reference proteome</keyword>